<name>A0A179INU3_HYDSH</name>
<reference evidence="1 2" key="1">
    <citation type="submission" date="2015-09" db="EMBL/GenBank/DDBJ databases">
        <title>Draft genome sequence of Hydrogenibacillus schlegelii DSM 2000.</title>
        <authorList>
            <person name="Hemp J."/>
        </authorList>
    </citation>
    <scope>NUCLEOTIDE SEQUENCE [LARGE SCALE GENOMIC DNA]</scope>
    <source>
        <strain evidence="1 2">MA 48</strain>
    </source>
</reference>
<dbReference type="InterPro" id="IPR023214">
    <property type="entry name" value="HAD_sf"/>
</dbReference>
<dbReference type="GO" id="GO:0000287">
    <property type="term" value="F:magnesium ion binding"/>
    <property type="evidence" value="ECO:0007669"/>
    <property type="project" value="TreeGrafter"/>
</dbReference>
<evidence type="ECO:0000313" key="2">
    <source>
        <dbReference type="Proteomes" id="UP000243024"/>
    </source>
</evidence>
<dbReference type="CDD" id="cd07516">
    <property type="entry name" value="HAD_Pase"/>
    <property type="match status" value="1"/>
</dbReference>
<dbReference type="SFLD" id="SFLDS00003">
    <property type="entry name" value="Haloacid_Dehalogenase"/>
    <property type="match status" value="1"/>
</dbReference>
<organism evidence="1 2">
    <name type="scientific">Hydrogenibacillus schlegelii</name>
    <name type="common">Bacillus schlegelii</name>
    <dbReference type="NCBI Taxonomy" id="1484"/>
    <lineage>
        <taxon>Bacteria</taxon>
        <taxon>Bacillati</taxon>
        <taxon>Bacillota</taxon>
        <taxon>Bacilli</taxon>
        <taxon>Bacillales</taxon>
        <taxon>Bacillales Family X. Incertae Sedis</taxon>
        <taxon>Hydrogenibacillus</taxon>
    </lineage>
</organism>
<dbReference type="PANTHER" id="PTHR10000:SF8">
    <property type="entry name" value="HAD SUPERFAMILY HYDROLASE-LIKE, TYPE 3"/>
    <property type="match status" value="1"/>
</dbReference>
<proteinExistence type="predicted"/>
<dbReference type="OrthoDB" id="9790031at2"/>
<dbReference type="Proteomes" id="UP000243024">
    <property type="component" value="Unassembled WGS sequence"/>
</dbReference>
<dbReference type="RefSeq" id="WP_066441942.1">
    <property type="nucleotide sequence ID" value="NZ_CBCSAS010000024.1"/>
</dbReference>
<dbReference type="GO" id="GO:0005829">
    <property type="term" value="C:cytosol"/>
    <property type="evidence" value="ECO:0007669"/>
    <property type="project" value="TreeGrafter"/>
</dbReference>
<dbReference type="SUPFAM" id="SSF56784">
    <property type="entry name" value="HAD-like"/>
    <property type="match status" value="1"/>
</dbReference>
<dbReference type="EMBL" id="JXBB01000018">
    <property type="protein sequence ID" value="OAR04367.1"/>
    <property type="molecule type" value="Genomic_DNA"/>
</dbReference>
<dbReference type="SFLD" id="SFLDG01140">
    <property type="entry name" value="C2.B:_Phosphomannomutase_and_P"/>
    <property type="match status" value="1"/>
</dbReference>
<dbReference type="STRING" id="1484.SA87_12190"/>
<dbReference type="InterPro" id="IPR036412">
    <property type="entry name" value="HAD-like_sf"/>
</dbReference>
<protein>
    <submittedName>
        <fullName evidence="1">Uncharacterized protein</fullName>
    </submittedName>
</protein>
<dbReference type="InterPro" id="IPR000150">
    <property type="entry name" value="Cof"/>
</dbReference>
<evidence type="ECO:0000313" key="1">
    <source>
        <dbReference type="EMBL" id="OAR04367.1"/>
    </source>
</evidence>
<comment type="caution">
    <text evidence="1">The sequence shown here is derived from an EMBL/GenBank/DDBJ whole genome shotgun (WGS) entry which is preliminary data.</text>
</comment>
<gene>
    <name evidence="1" type="ORF">SA87_12190</name>
</gene>
<dbReference type="GO" id="GO:0016791">
    <property type="term" value="F:phosphatase activity"/>
    <property type="evidence" value="ECO:0007669"/>
    <property type="project" value="TreeGrafter"/>
</dbReference>
<dbReference type="PANTHER" id="PTHR10000">
    <property type="entry name" value="PHOSPHOSERINE PHOSPHATASE"/>
    <property type="match status" value="1"/>
</dbReference>
<dbReference type="Pfam" id="PF08282">
    <property type="entry name" value="Hydrolase_3"/>
    <property type="match status" value="1"/>
</dbReference>
<dbReference type="Gene3D" id="3.40.50.1000">
    <property type="entry name" value="HAD superfamily/HAD-like"/>
    <property type="match status" value="1"/>
</dbReference>
<dbReference type="AlphaFoldDB" id="A0A179INU3"/>
<sequence>MEIRLLVSDMDGTLLDEEGRISEENREAIAWFCRQGGRFTLATGRMEAAVVPYLNRVGVNAPLILYNGARIVDMRTREVLWEAFLPFEAYELVEAVRQAFPGVNTVLYHRGVAYAYPYTARVGAHERKDGVACAPLDRLADLAPGLLTKVLWIIEPERIEALKRWVEEQGLDVQIIQSDVDYLECVPQGATKGDSLARLAERLDLPLSAVAAIGDNLNDYEMIRRAGFGVAVGNAHPKLKEVADWISPPHGEHAVAACIAKLQREGWVAGALR</sequence>
<dbReference type="Gene3D" id="3.30.1240.10">
    <property type="match status" value="1"/>
</dbReference>
<dbReference type="NCBIfam" id="TIGR00099">
    <property type="entry name" value="Cof-subfamily"/>
    <property type="match status" value="1"/>
</dbReference>
<keyword evidence="2" id="KW-1185">Reference proteome</keyword>
<accession>A0A179INU3</accession>